<sequence length="96" mass="10302">ADNLKEIYDAQESMKDLVQGGTVTDESAVDEMIKGGYTGIRSGPFSALYVTTNATMVLAQETGFVSAPVIAFFITVISVLIIFAILALILQSEQRP</sequence>
<protein>
    <submittedName>
        <fullName evidence="2">Uncharacterized protein</fullName>
    </submittedName>
</protein>
<feature type="transmembrane region" description="Helical" evidence="1">
    <location>
        <begin position="65"/>
        <end position="90"/>
    </location>
</feature>
<dbReference type="AlphaFoldDB" id="X1USP9"/>
<feature type="non-terminal residue" evidence="2">
    <location>
        <position position="1"/>
    </location>
</feature>
<keyword evidence="1" id="KW-1133">Transmembrane helix</keyword>
<comment type="caution">
    <text evidence="2">The sequence shown here is derived from an EMBL/GenBank/DDBJ whole genome shotgun (WGS) entry which is preliminary data.</text>
</comment>
<evidence type="ECO:0000313" key="2">
    <source>
        <dbReference type="EMBL" id="GAJ20474.1"/>
    </source>
</evidence>
<accession>X1USP9</accession>
<organism evidence="2">
    <name type="scientific">marine sediment metagenome</name>
    <dbReference type="NCBI Taxonomy" id="412755"/>
    <lineage>
        <taxon>unclassified sequences</taxon>
        <taxon>metagenomes</taxon>
        <taxon>ecological metagenomes</taxon>
    </lineage>
</organism>
<name>X1USP9_9ZZZZ</name>
<keyword evidence="1" id="KW-0472">Membrane</keyword>
<proteinExistence type="predicted"/>
<keyword evidence="1" id="KW-0812">Transmembrane</keyword>
<reference evidence="2" key="1">
    <citation type="journal article" date="2014" name="Front. Microbiol.">
        <title>High frequency of phylogenetically diverse reductive dehalogenase-homologous genes in deep subseafloor sedimentary metagenomes.</title>
        <authorList>
            <person name="Kawai M."/>
            <person name="Futagami T."/>
            <person name="Toyoda A."/>
            <person name="Takaki Y."/>
            <person name="Nishi S."/>
            <person name="Hori S."/>
            <person name="Arai W."/>
            <person name="Tsubouchi T."/>
            <person name="Morono Y."/>
            <person name="Uchiyama I."/>
            <person name="Ito T."/>
            <person name="Fujiyama A."/>
            <person name="Inagaki F."/>
            <person name="Takami H."/>
        </authorList>
    </citation>
    <scope>NUCLEOTIDE SEQUENCE</scope>
    <source>
        <strain evidence="2">Expedition CK06-06</strain>
    </source>
</reference>
<dbReference type="EMBL" id="BARW01038104">
    <property type="protein sequence ID" value="GAJ20474.1"/>
    <property type="molecule type" value="Genomic_DNA"/>
</dbReference>
<evidence type="ECO:0000256" key="1">
    <source>
        <dbReference type="SAM" id="Phobius"/>
    </source>
</evidence>
<gene>
    <name evidence="2" type="ORF">S12H4_58601</name>
</gene>